<feature type="domain" description="Zinc finger PHD-type" evidence="5">
    <location>
        <begin position="2"/>
        <end position="53"/>
    </location>
</feature>
<sequence>MACSKCDQPLLSEDAISCASCKDDLHFGCAGLYERNFRRMNEKKLSWKCSKCVLDSASSNNDFLKSWLVNFETKMSAQASANTEELKGLITGLTDKVDACLANYESLNSRVEYLKADFDSKHENVNRRLSEIEKVLPNTTVASVLPGASGGQDAEFILAELEDRRRRASNILIFGIPESFGAATADLADNKEAGSHPELLDEVNSDLAKIKDCLNKLKPEFVDSVVRVSRIGRPDASRSRPIKVIFQSPLAASRVLMANRATRPPIFSASNDKTPAQQSYLNDLRETLKRRTEAGETDLTIRYVSGTPKIVHASTLPTSTYFPKNGEHPVPYRGSTRTPEDSTQS</sequence>
<keyword evidence="2" id="KW-0863">Zinc-finger</keyword>
<dbReference type="InterPro" id="IPR019786">
    <property type="entry name" value="Zinc_finger_PHD-type_CS"/>
</dbReference>
<dbReference type="InterPro" id="IPR013083">
    <property type="entry name" value="Znf_RING/FYVE/PHD"/>
</dbReference>
<dbReference type="AlphaFoldDB" id="A0A0K8S7G4"/>
<dbReference type="EMBL" id="GDHC01002967">
    <property type="protein sequence ID" value="JAQ15662.1"/>
    <property type="molecule type" value="Transcribed_RNA"/>
</dbReference>
<dbReference type="InterPro" id="IPR011011">
    <property type="entry name" value="Znf_FYVE_PHD"/>
</dbReference>
<reference evidence="7" key="2">
    <citation type="journal article" date="2016" name="Gigascience">
        <title>De novo construction of an expanded transcriptome assembly for the western tarnished plant bug, Lygus hesperus.</title>
        <authorList>
            <person name="Tassone E.E."/>
            <person name="Geib S.M."/>
            <person name="Hall B."/>
            <person name="Fabrick J.A."/>
            <person name="Brent C.S."/>
            <person name="Hull J.J."/>
        </authorList>
    </citation>
    <scope>NUCLEOTIDE SEQUENCE</scope>
</reference>
<dbReference type="SMART" id="SM00249">
    <property type="entry name" value="PHD"/>
    <property type="match status" value="1"/>
</dbReference>
<evidence type="ECO:0000256" key="2">
    <source>
        <dbReference type="ARBA" id="ARBA00022771"/>
    </source>
</evidence>
<evidence type="ECO:0000256" key="1">
    <source>
        <dbReference type="ARBA" id="ARBA00022723"/>
    </source>
</evidence>
<keyword evidence="1" id="KW-0479">Metal-binding</keyword>
<evidence type="ECO:0000256" key="4">
    <source>
        <dbReference type="SAM" id="MobiDB-lite"/>
    </source>
</evidence>
<dbReference type="Gene3D" id="3.30.40.10">
    <property type="entry name" value="Zinc/RING finger domain, C3HC4 (zinc finger)"/>
    <property type="match status" value="1"/>
</dbReference>
<evidence type="ECO:0000259" key="5">
    <source>
        <dbReference type="SMART" id="SM00249"/>
    </source>
</evidence>
<protein>
    <recommendedName>
        <fullName evidence="5">Zinc finger PHD-type domain-containing protein</fullName>
    </recommendedName>
</protein>
<feature type="region of interest" description="Disordered" evidence="4">
    <location>
        <begin position="317"/>
        <end position="345"/>
    </location>
</feature>
<dbReference type="PROSITE" id="PS01359">
    <property type="entry name" value="ZF_PHD_1"/>
    <property type="match status" value="1"/>
</dbReference>
<dbReference type="InterPro" id="IPR001965">
    <property type="entry name" value="Znf_PHD"/>
</dbReference>
<name>A0A0K8S7G4_LYGHE</name>
<reference evidence="6" key="1">
    <citation type="submission" date="2014-09" db="EMBL/GenBank/DDBJ databases">
        <authorList>
            <person name="Magalhaes I.L.F."/>
            <person name="Oliveira U."/>
            <person name="Santos F.R."/>
            <person name="Vidigal T.H.D.A."/>
            <person name="Brescovit A.D."/>
            <person name="Santos A.J."/>
        </authorList>
    </citation>
    <scope>NUCLEOTIDE SEQUENCE</scope>
</reference>
<gene>
    <name evidence="7" type="ORF">g.83430</name>
</gene>
<evidence type="ECO:0000313" key="7">
    <source>
        <dbReference type="EMBL" id="JAQ15662.1"/>
    </source>
</evidence>
<dbReference type="GO" id="GO:0008270">
    <property type="term" value="F:zinc ion binding"/>
    <property type="evidence" value="ECO:0007669"/>
    <property type="project" value="UniProtKB-KW"/>
</dbReference>
<keyword evidence="3" id="KW-0862">Zinc</keyword>
<organism evidence="6">
    <name type="scientific">Lygus hesperus</name>
    <name type="common">Western plant bug</name>
    <dbReference type="NCBI Taxonomy" id="30085"/>
    <lineage>
        <taxon>Eukaryota</taxon>
        <taxon>Metazoa</taxon>
        <taxon>Ecdysozoa</taxon>
        <taxon>Arthropoda</taxon>
        <taxon>Hexapoda</taxon>
        <taxon>Insecta</taxon>
        <taxon>Pterygota</taxon>
        <taxon>Neoptera</taxon>
        <taxon>Paraneoptera</taxon>
        <taxon>Hemiptera</taxon>
        <taxon>Heteroptera</taxon>
        <taxon>Panheteroptera</taxon>
        <taxon>Cimicomorpha</taxon>
        <taxon>Miridae</taxon>
        <taxon>Mirini</taxon>
        <taxon>Lygus</taxon>
    </lineage>
</organism>
<feature type="compositionally biased region" description="Polar residues" evidence="4">
    <location>
        <begin position="335"/>
        <end position="345"/>
    </location>
</feature>
<proteinExistence type="predicted"/>
<evidence type="ECO:0000313" key="6">
    <source>
        <dbReference type="EMBL" id="JAG49222.1"/>
    </source>
</evidence>
<accession>A0A0K8S7G4</accession>
<dbReference type="SUPFAM" id="SSF57903">
    <property type="entry name" value="FYVE/PHD zinc finger"/>
    <property type="match status" value="1"/>
</dbReference>
<evidence type="ECO:0000256" key="3">
    <source>
        <dbReference type="ARBA" id="ARBA00022833"/>
    </source>
</evidence>
<dbReference type="EMBL" id="GBRD01016604">
    <property type="protein sequence ID" value="JAG49222.1"/>
    <property type="molecule type" value="Transcribed_RNA"/>
</dbReference>